<dbReference type="OrthoDB" id="10257567at2759"/>
<dbReference type="GO" id="GO:0000981">
    <property type="term" value="F:DNA-binding transcription factor activity, RNA polymerase II-specific"/>
    <property type="evidence" value="ECO:0007669"/>
    <property type="project" value="TreeGrafter"/>
</dbReference>
<evidence type="ECO:0000256" key="6">
    <source>
        <dbReference type="ARBA" id="ARBA00023155"/>
    </source>
</evidence>
<proteinExistence type="predicted"/>
<evidence type="ECO:0000256" key="9">
    <source>
        <dbReference type="SAM" id="MobiDB-lite"/>
    </source>
</evidence>
<dbReference type="Gene3D" id="1.10.260.40">
    <property type="entry name" value="lambda repressor-like DNA-binding domains"/>
    <property type="match status" value="1"/>
</dbReference>
<evidence type="ECO:0000256" key="4">
    <source>
        <dbReference type="ARBA" id="ARBA00023054"/>
    </source>
</evidence>
<dbReference type="FunFam" id="1.10.260.40:FF:000010">
    <property type="entry name" value="Cut-like homeobox 1a"/>
    <property type="match status" value="1"/>
</dbReference>
<dbReference type="GO" id="GO:0005634">
    <property type="term" value="C:nucleus"/>
    <property type="evidence" value="ECO:0007669"/>
    <property type="project" value="UniProtKB-SubCell"/>
</dbReference>
<dbReference type="PANTHER" id="PTHR14043">
    <property type="entry name" value="CCAAT DISPLACEMENT PROTEIN-RELATED"/>
    <property type="match status" value="1"/>
</dbReference>
<evidence type="ECO:0000256" key="7">
    <source>
        <dbReference type="ARBA" id="ARBA00023163"/>
    </source>
</evidence>
<dbReference type="InterPro" id="IPR010982">
    <property type="entry name" value="Lambda_DNA-bd_dom_sf"/>
</dbReference>
<feature type="region of interest" description="Disordered" evidence="9">
    <location>
        <begin position="68"/>
        <end position="127"/>
    </location>
</feature>
<comment type="caution">
    <text evidence="11">The sequence shown here is derived from an EMBL/GenBank/DDBJ whole genome shotgun (WGS) entry which is preliminary data.</text>
</comment>
<protein>
    <submittedName>
        <fullName evidence="11">CUT domain containing protein</fullName>
    </submittedName>
</protein>
<dbReference type="PANTHER" id="PTHR14043:SF2">
    <property type="entry name" value="HOMEOBOX PROTEIN CUT"/>
    <property type="match status" value="1"/>
</dbReference>
<keyword evidence="5" id="KW-0238">DNA-binding</keyword>
<feature type="region of interest" description="Disordered" evidence="9">
    <location>
        <begin position="1"/>
        <end position="24"/>
    </location>
</feature>
<reference evidence="11 12" key="1">
    <citation type="submission" date="2017-03" db="EMBL/GenBank/DDBJ databases">
        <title>Genome of the blue death feigning beetle - Asbolus verrucosus.</title>
        <authorList>
            <person name="Rider S.D."/>
        </authorList>
    </citation>
    <scope>NUCLEOTIDE SEQUENCE [LARGE SCALE GENOMIC DNA]</scope>
    <source>
        <strain evidence="11">Butters</strain>
        <tissue evidence="11">Head and leg muscle</tissue>
    </source>
</reference>
<sequence length="296" mass="32876">VALNPPVSCQPAEALSPLSPPATLPRPFQNVETFGSMLGEEIVANWRRSIEQNNRLISRSPCIDVAKTPTTLMGVPDSSVTPSNEKSTASTPQPPDSQPPQSSPIEPILNGNPKSPEDNNNHHVSNNNMPITAMCAVNNFLRGEESLKSPYRFDDHRSPFRFAEELGMAPGSMVGRLGESLIPKGDPMEAKLQEMLRYNMDKYASQNLDTLHISRRVRELLSIHNIGQRLFAKYILGLSQGTVSELLSKPKPWDKLTEKGRDSYRKMHAWACDEQAILLLKSLIPKKEIRTISSTV</sequence>
<feature type="non-terminal residue" evidence="11">
    <location>
        <position position="296"/>
    </location>
</feature>
<dbReference type="STRING" id="1661398.A0A482VLK0"/>
<keyword evidence="4" id="KW-0175">Coiled coil</keyword>
<evidence type="ECO:0000313" key="11">
    <source>
        <dbReference type="EMBL" id="RZC33603.1"/>
    </source>
</evidence>
<evidence type="ECO:0000256" key="2">
    <source>
        <dbReference type="ARBA" id="ARBA00022737"/>
    </source>
</evidence>
<keyword evidence="6" id="KW-0371">Homeobox</keyword>
<feature type="compositionally biased region" description="Pro residues" evidence="9">
    <location>
        <begin position="92"/>
        <end position="102"/>
    </location>
</feature>
<keyword evidence="7" id="KW-0804">Transcription</keyword>
<dbReference type="GO" id="GO:0000977">
    <property type="term" value="F:RNA polymerase II transcription regulatory region sequence-specific DNA binding"/>
    <property type="evidence" value="ECO:0007669"/>
    <property type="project" value="TreeGrafter"/>
</dbReference>
<evidence type="ECO:0000313" key="12">
    <source>
        <dbReference type="Proteomes" id="UP000292052"/>
    </source>
</evidence>
<keyword evidence="12" id="KW-1185">Reference proteome</keyword>
<keyword evidence="8" id="KW-0539">Nucleus</keyword>
<feature type="non-terminal residue" evidence="11">
    <location>
        <position position="1"/>
    </location>
</feature>
<evidence type="ECO:0000256" key="3">
    <source>
        <dbReference type="ARBA" id="ARBA00023015"/>
    </source>
</evidence>
<dbReference type="SUPFAM" id="SSF47413">
    <property type="entry name" value="lambda repressor-like DNA-binding domains"/>
    <property type="match status" value="1"/>
</dbReference>
<accession>A0A482VLK0</accession>
<gene>
    <name evidence="11" type="ORF">BDFB_013345</name>
</gene>
<keyword evidence="2" id="KW-0677">Repeat</keyword>
<evidence type="ECO:0000256" key="8">
    <source>
        <dbReference type="ARBA" id="ARBA00023242"/>
    </source>
</evidence>
<feature type="compositionally biased region" description="Polar residues" evidence="9">
    <location>
        <begin position="78"/>
        <end position="91"/>
    </location>
</feature>
<name>A0A482VLK0_ASBVE</name>
<dbReference type="InterPro" id="IPR003350">
    <property type="entry name" value="CUT_dom"/>
</dbReference>
<evidence type="ECO:0000256" key="1">
    <source>
        <dbReference type="ARBA" id="ARBA00004123"/>
    </source>
</evidence>
<keyword evidence="3" id="KW-0805">Transcription regulation</keyword>
<dbReference type="Pfam" id="PF02376">
    <property type="entry name" value="CUT"/>
    <property type="match status" value="1"/>
</dbReference>
<evidence type="ECO:0000259" key="10">
    <source>
        <dbReference type="PROSITE" id="PS51042"/>
    </source>
</evidence>
<dbReference type="EMBL" id="QDEB01087546">
    <property type="protein sequence ID" value="RZC33603.1"/>
    <property type="molecule type" value="Genomic_DNA"/>
</dbReference>
<dbReference type="SMART" id="SM01109">
    <property type="entry name" value="CUT"/>
    <property type="match status" value="1"/>
</dbReference>
<dbReference type="PROSITE" id="PS51042">
    <property type="entry name" value="CUT"/>
    <property type="match status" value="1"/>
</dbReference>
<dbReference type="AlphaFoldDB" id="A0A482VLK0"/>
<dbReference type="Proteomes" id="UP000292052">
    <property type="component" value="Unassembled WGS sequence"/>
</dbReference>
<evidence type="ECO:0000256" key="5">
    <source>
        <dbReference type="ARBA" id="ARBA00023125"/>
    </source>
</evidence>
<feature type="domain" description="CUT" evidence="10">
    <location>
        <begin position="199"/>
        <end position="286"/>
    </location>
</feature>
<comment type="subcellular location">
    <subcellularLocation>
        <location evidence="1">Nucleus</location>
    </subcellularLocation>
</comment>
<organism evidence="11 12">
    <name type="scientific">Asbolus verrucosus</name>
    <name type="common">Desert ironclad beetle</name>
    <dbReference type="NCBI Taxonomy" id="1661398"/>
    <lineage>
        <taxon>Eukaryota</taxon>
        <taxon>Metazoa</taxon>
        <taxon>Ecdysozoa</taxon>
        <taxon>Arthropoda</taxon>
        <taxon>Hexapoda</taxon>
        <taxon>Insecta</taxon>
        <taxon>Pterygota</taxon>
        <taxon>Neoptera</taxon>
        <taxon>Endopterygota</taxon>
        <taxon>Coleoptera</taxon>
        <taxon>Polyphaga</taxon>
        <taxon>Cucujiformia</taxon>
        <taxon>Tenebrionidae</taxon>
        <taxon>Pimeliinae</taxon>
        <taxon>Asbolus</taxon>
    </lineage>
</organism>